<feature type="transmembrane region" description="Helical" evidence="11">
    <location>
        <begin position="272"/>
        <end position="296"/>
    </location>
</feature>
<evidence type="ECO:0000256" key="1">
    <source>
        <dbReference type="ARBA" id="ARBA00004141"/>
    </source>
</evidence>
<feature type="transmembrane region" description="Helical" evidence="11">
    <location>
        <begin position="139"/>
        <end position="158"/>
    </location>
</feature>
<dbReference type="SUPFAM" id="SSF81452">
    <property type="entry name" value="Cytochrome c oxidase subunit III-like"/>
    <property type="match status" value="1"/>
</dbReference>
<comment type="subcellular location">
    <subcellularLocation>
        <location evidence="1">Membrane</location>
        <topology evidence="1">Multi-pass membrane protein</topology>
    </subcellularLocation>
</comment>
<feature type="transmembrane region" description="Helical" evidence="11">
    <location>
        <begin position="606"/>
        <end position="624"/>
    </location>
</feature>
<keyword evidence="6 11" id="KW-1133">Transmembrane helix</keyword>
<dbReference type="GO" id="GO:0004129">
    <property type="term" value="F:cytochrome-c oxidase activity"/>
    <property type="evidence" value="ECO:0007669"/>
    <property type="project" value="UniProtKB-EC"/>
</dbReference>
<feature type="transmembrane region" description="Helical" evidence="11">
    <location>
        <begin position="796"/>
        <end position="827"/>
    </location>
</feature>
<feature type="transmembrane region" description="Helical" evidence="11">
    <location>
        <begin position="379"/>
        <end position="398"/>
    </location>
</feature>
<dbReference type="InterPro" id="IPR036927">
    <property type="entry name" value="Cyt_c_oxase-like_su1_sf"/>
</dbReference>
<organism evidence="14 17">
    <name type="scientific">Paraburkholderia rhynchosiae</name>
    <dbReference type="NCBI Taxonomy" id="487049"/>
    <lineage>
        <taxon>Bacteria</taxon>
        <taxon>Pseudomonadati</taxon>
        <taxon>Pseudomonadota</taxon>
        <taxon>Betaproteobacteria</taxon>
        <taxon>Burkholderiales</taxon>
        <taxon>Burkholderiaceae</taxon>
        <taxon>Paraburkholderia</taxon>
    </lineage>
</organism>
<evidence type="ECO:0000256" key="2">
    <source>
        <dbReference type="ARBA" id="ARBA00004673"/>
    </source>
</evidence>
<dbReference type="GO" id="GO:0020037">
    <property type="term" value="F:heme binding"/>
    <property type="evidence" value="ECO:0007669"/>
    <property type="project" value="InterPro"/>
</dbReference>
<feature type="transmembrane region" description="Helical" evidence="11">
    <location>
        <begin position="418"/>
        <end position="438"/>
    </location>
</feature>
<reference evidence="14 17" key="2">
    <citation type="submission" date="2020-04" db="EMBL/GenBank/DDBJ databases">
        <authorList>
            <person name="De Canck E."/>
        </authorList>
    </citation>
    <scope>NUCLEOTIDE SEQUENCE [LARGE SCALE GENOMIC DNA]</scope>
    <source>
        <strain evidence="14 17">LMG 27174</strain>
    </source>
</reference>
<evidence type="ECO:0000256" key="8">
    <source>
        <dbReference type="ARBA" id="ARBA00023008"/>
    </source>
</evidence>
<keyword evidence="9 11" id="KW-0472">Membrane</keyword>
<evidence type="ECO:0000256" key="10">
    <source>
        <dbReference type="ARBA" id="ARBA00047816"/>
    </source>
</evidence>
<evidence type="ECO:0000256" key="6">
    <source>
        <dbReference type="ARBA" id="ARBA00022989"/>
    </source>
</evidence>
<dbReference type="PANTHER" id="PTHR10422">
    <property type="entry name" value="CYTOCHROME C OXIDASE SUBUNIT 1"/>
    <property type="match status" value="1"/>
</dbReference>
<feature type="transmembrane region" description="Helical" evidence="11">
    <location>
        <begin position="495"/>
        <end position="517"/>
    </location>
</feature>
<evidence type="ECO:0000256" key="4">
    <source>
        <dbReference type="ARBA" id="ARBA00022660"/>
    </source>
</evidence>
<dbReference type="EMBL" id="CADIJZ010000022">
    <property type="protein sequence ID" value="CAB3724031.1"/>
    <property type="molecule type" value="Genomic_DNA"/>
</dbReference>
<keyword evidence="8" id="KW-0186">Copper</keyword>
<keyword evidence="5 11" id="KW-0812">Transmembrane</keyword>
<evidence type="ECO:0000256" key="7">
    <source>
        <dbReference type="ARBA" id="ARBA00023004"/>
    </source>
</evidence>
<dbReference type="InterPro" id="IPR000883">
    <property type="entry name" value="Cyt_C_Oxase_1"/>
</dbReference>
<name>A0A2N7WDM6_9BURK</name>
<keyword evidence="16" id="KW-1185">Reference proteome</keyword>
<feature type="transmembrane region" description="Helical" evidence="11">
    <location>
        <begin position="630"/>
        <end position="647"/>
    </location>
</feature>
<feature type="transmembrane region" description="Helical" evidence="11">
    <location>
        <begin position="839"/>
        <end position="863"/>
    </location>
</feature>
<feature type="domain" description="Heme-copper oxidase subunit III family profile" evidence="12">
    <location>
        <begin position="685"/>
        <end position="861"/>
    </location>
</feature>
<dbReference type="Proteomes" id="UP000494205">
    <property type="component" value="Unassembled WGS sequence"/>
</dbReference>
<evidence type="ECO:0000313" key="15">
    <source>
        <dbReference type="EMBL" id="PMS27471.1"/>
    </source>
</evidence>
<dbReference type="InterPro" id="IPR035973">
    <property type="entry name" value="Cyt_c_oxidase_su3-like_sf"/>
</dbReference>
<feature type="transmembrane region" description="Helical" evidence="11">
    <location>
        <begin position="342"/>
        <end position="367"/>
    </location>
</feature>
<dbReference type="InterPro" id="IPR000298">
    <property type="entry name" value="Cyt_c_oxidase-like_su3"/>
</dbReference>
<dbReference type="Proteomes" id="UP000235659">
    <property type="component" value="Unassembled WGS sequence"/>
</dbReference>
<dbReference type="GO" id="GO:0016020">
    <property type="term" value="C:membrane"/>
    <property type="evidence" value="ECO:0007669"/>
    <property type="project" value="UniProtKB-SubCell"/>
</dbReference>
<reference evidence="15 16" key="1">
    <citation type="submission" date="2018-01" db="EMBL/GenBank/DDBJ databases">
        <title>Whole genome analyses suggest that Burkholderia sensu lato contains two further novel genera in the rhizoxinica-symbiotica group Mycetohabitans gen. nov., and Trinickia gen. nov.: implications for the evolution of diazotrophy and nodulation in the Burkholderiaceae.</title>
        <authorList>
            <person name="Estrada-de los Santos P."/>
            <person name="Palmer M."/>
            <person name="Chavez-Ramirez B."/>
            <person name="Beukes C."/>
            <person name="Steenkamp E.T."/>
            <person name="Hirsch A.M."/>
            <person name="Manyaka P."/>
            <person name="Maluk M."/>
            <person name="Lafos M."/>
            <person name="Crook M."/>
            <person name="Gross E."/>
            <person name="Simon M.F."/>
            <person name="Bueno dos Reis Junior F."/>
            <person name="Poole P.S."/>
            <person name="Venter S.N."/>
            <person name="James E.K."/>
        </authorList>
    </citation>
    <scope>NUCLEOTIDE SEQUENCE [LARGE SCALE GENOMIC DNA]</scope>
    <source>
        <strain evidence="15 16">WSM 3937</strain>
    </source>
</reference>
<dbReference type="InterPro" id="IPR014241">
    <property type="entry name" value="Cyt_c_oxidase_su1_bac"/>
</dbReference>
<feature type="transmembrane region" description="Helical" evidence="11">
    <location>
        <begin position="450"/>
        <end position="475"/>
    </location>
</feature>
<dbReference type="UniPathway" id="UPA00705"/>
<evidence type="ECO:0000256" key="9">
    <source>
        <dbReference type="ARBA" id="ARBA00023136"/>
    </source>
</evidence>
<dbReference type="Gene3D" id="1.20.120.80">
    <property type="entry name" value="Cytochrome c oxidase, subunit III, four-helix bundle"/>
    <property type="match status" value="1"/>
</dbReference>
<dbReference type="OrthoDB" id="9803294at2"/>
<dbReference type="PROSITE" id="PS50855">
    <property type="entry name" value="COX1"/>
    <property type="match status" value="1"/>
</dbReference>
<gene>
    <name evidence="15" type="primary">ctaD</name>
    <name evidence="15" type="ORF">C0Z16_24780</name>
    <name evidence="14" type="ORF">LMG27174_05201</name>
</gene>
<evidence type="ECO:0000259" key="12">
    <source>
        <dbReference type="PROSITE" id="PS50253"/>
    </source>
</evidence>
<dbReference type="EC" id="7.1.1.9" evidence="3"/>
<dbReference type="CDD" id="cd00386">
    <property type="entry name" value="Heme_Cu_Oxidase_III_like"/>
    <property type="match status" value="1"/>
</dbReference>
<feature type="transmembrane region" description="Helical" evidence="11">
    <location>
        <begin position="100"/>
        <end position="127"/>
    </location>
</feature>
<comment type="pathway">
    <text evidence="2">Energy metabolism; oxidative phosphorylation.</text>
</comment>
<accession>A0A2N7WDM6</accession>
<evidence type="ECO:0000313" key="16">
    <source>
        <dbReference type="Proteomes" id="UP000235659"/>
    </source>
</evidence>
<keyword evidence="7" id="KW-0408">Iron</keyword>
<dbReference type="AlphaFoldDB" id="A0A2N7WDM6"/>
<dbReference type="InterPro" id="IPR013833">
    <property type="entry name" value="Cyt_c_oxidase_su3_a-hlx"/>
</dbReference>
<proteinExistence type="predicted"/>
<evidence type="ECO:0000256" key="3">
    <source>
        <dbReference type="ARBA" id="ARBA00012949"/>
    </source>
</evidence>
<keyword evidence="4" id="KW-0249">Electron transport</keyword>
<dbReference type="PROSITE" id="PS50253">
    <property type="entry name" value="COX3"/>
    <property type="match status" value="1"/>
</dbReference>
<dbReference type="Pfam" id="PF00115">
    <property type="entry name" value="COX1"/>
    <property type="match status" value="1"/>
</dbReference>
<feature type="transmembrane region" description="Helical" evidence="11">
    <location>
        <begin position="223"/>
        <end position="252"/>
    </location>
</feature>
<feature type="transmembrane region" description="Helical" evidence="11">
    <location>
        <begin position="687"/>
        <end position="711"/>
    </location>
</feature>
<feature type="transmembrane region" description="Helical" evidence="11">
    <location>
        <begin position="727"/>
        <end position="747"/>
    </location>
</feature>
<dbReference type="EMBL" id="PNXY01000020">
    <property type="protein sequence ID" value="PMS27471.1"/>
    <property type="molecule type" value="Genomic_DNA"/>
</dbReference>
<protein>
    <recommendedName>
        <fullName evidence="3">cytochrome-c oxidase</fullName>
        <ecNumber evidence="3">7.1.1.9</ecNumber>
    </recommendedName>
</protein>
<dbReference type="InterPro" id="IPR023616">
    <property type="entry name" value="Cyt_c_oxase-like_su1_dom"/>
</dbReference>
<evidence type="ECO:0000256" key="5">
    <source>
        <dbReference type="ARBA" id="ARBA00022692"/>
    </source>
</evidence>
<evidence type="ECO:0000259" key="13">
    <source>
        <dbReference type="PROSITE" id="PS50855"/>
    </source>
</evidence>
<feature type="transmembrane region" description="Helical" evidence="11">
    <location>
        <begin position="187"/>
        <end position="211"/>
    </location>
</feature>
<dbReference type="GO" id="GO:0006119">
    <property type="term" value="P:oxidative phosphorylation"/>
    <property type="evidence" value="ECO:0007669"/>
    <property type="project" value="UniProtKB-UniPathway"/>
</dbReference>
<dbReference type="PANTHER" id="PTHR10422:SF18">
    <property type="entry name" value="CYTOCHROME C OXIDASE SUBUNIT 1"/>
    <property type="match status" value="1"/>
</dbReference>
<dbReference type="Pfam" id="PF00510">
    <property type="entry name" value="COX3"/>
    <property type="match status" value="1"/>
</dbReference>
<dbReference type="NCBIfam" id="TIGR02891">
    <property type="entry name" value="CtaD_CoxA"/>
    <property type="match status" value="1"/>
</dbReference>
<keyword evidence="4" id="KW-0679">Respiratory chain</keyword>
<keyword evidence="4" id="KW-0813">Transport</keyword>
<feature type="transmembrane region" description="Helical" evidence="11">
    <location>
        <begin position="308"/>
        <end position="330"/>
    </location>
</feature>
<evidence type="ECO:0000256" key="11">
    <source>
        <dbReference type="SAM" id="Phobius"/>
    </source>
</evidence>
<sequence length="866" mass="96235">MSATGDRSIGQSGRIAFRRAPDFGTVPQGSEAEKRLYEIWEGESGWRGFLTTVDHKKIGMRYIVTAFVFLLMGGAEALVMRMQLARPNETLLSPDQYAQLFTMHGITMIFLYALPVLSGFANFLWPLMLGSRDMAFPRLNALSYWVFLFAGIFLYSSFPLGEAPNAGWFNYVPFASLEYNRGPNIDVYSLGMVLLGISTTVGAVNFVVTLFRMRAVGMSVDRLPIIVWGTLTISFANLLAVPAVSLAFLLLWMDRNIGTHFFDVASDGRPLLWQHLFWMFAHPWVYVVVLPAMGIVSDALPTFCRRPLVAYAAVAMSTVATMIIGFEVWIHHMFATGIAPLALAFFGAASMLISIPSAVAVFAWIATIWTGRPVFTVPFLYFASFVLMFVVGGVSGVMTAAVPLDWQLNETYFVVAHLHYVLLGINVFPVLGGITYWFPKFTGRLMNERVGKLAFWIVFVGFNAGFFPMHISGLLGMPRRVYTYPDGMGWDTSNLVTTIGSFVLGIGVLLFAINALVSARRGRKAPPNPWDAPGLEWSTASPPPPYNFAVLPVIESRHPMWEDRLQPSGRRSSLESGYLLHQGREALGVNPLSGKADVILKMPKDAWSPFFLGLFAAIMFFAMLLHSPSLTVAALVACGATLIAWLWPRRSLAQREPPTPKQTVPARAEDNDDLLPVGSAGEHSGGWWGVLALVLTEASLFGYLIFCYFYSQSQTTLAWPPEGMPKIGIGGLSTGVLILSSVFAWLSERTLRKNRQWKAFAWMLIAIVLGCIFVGIQMKEWRDHPYGISAHLYGSLYFTITGFHLLHVVVGLVILVLLALWIALGYFDENRSAAMRIGGLYWHFVDVVWIFIFSALYVSPFWLRGH</sequence>
<comment type="catalytic activity">
    <reaction evidence="10">
        <text>4 Fe(II)-[cytochrome c] + O2 + 8 H(+)(in) = 4 Fe(III)-[cytochrome c] + 2 H2O + 4 H(+)(out)</text>
        <dbReference type="Rhea" id="RHEA:11436"/>
        <dbReference type="Rhea" id="RHEA-COMP:10350"/>
        <dbReference type="Rhea" id="RHEA-COMP:14399"/>
        <dbReference type="ChEBI" id="CHEBI:15377"/>
        <dbReference type="ChEBI" id="CHEBI:15378"/>
        <dbReference type="ChEBI" id="CHEBI:15379"/>
        <dbReference type="ChEBI" id="CHEBI:29033"/>
        <dbReference type="ChEBI" id="CHEBI:29034"/>
        <dbReference type="EC" id="7.1.1.9"/>
    </reaction>
</comment>
<dbReference type="PRINTS" id="PR01165">
    <property type="entry name" value="CYCOXIDASEI"/>
</dbReference>
<feature type="transmembrane region" description="Helical" evidence="11">
    <location>
        <begin position="759"/>
        <end position="776"/>
    </location>
</feature>
<dbReference type="GO" id="GO:0022904">
    <property type="term" value="P:respiratory electron transport chain"/>
    <property type="evidence" value="ECO:0007669"/>
    <property type="project" value="InterPro"/>
</dbReference>
<evidence type="ECO:0000313" key="17">
    <source>
        <dbReference type="Proteomes" id="UP000494205"/>
    </source>
</evidence>
<feature type="transmembrane region" description="Helical" evidence="11">
    <location>
        <begin position="62"/>
        <end position="80"/>
    </location>
</feature>
<feature type="domain" description="Cytochrome oxidase subunit I profile" evidence="13">
    <location>
        <begin position="40"/>
        <end position="555"/>
    </location>
</feature>
<dbReference type="Gene3D" id="1.20.210.10">
    <property type="entry name" value="Cytochrome c oxidase-like, subunit I domain"/>
    <property type="match status" value="1"/>
</dbReference>
<evidence type="ECO:0000313" key="14">
    <source>
        <dbReference type="EMBL" id="CAB3724031.1"/>
    </source>
</evidence>
<dbReference type="RefSeq" id="WP_102634698.1">
    <property type="nucleotide sequence ID" value="NZ_CADIJZ010000022.1"/>
</dbReference>
<dbReference type="SUPFAM" id="SSF81442">
    <property type="entry name" value="Cytochrome c oxidase subunit I-like"/>
    <property type="match status" value="1"/>
</dbReference>
<dbReference type="GO" id="GO:0015990">
    <property type="term" value="P:electron transport coupled proton transport"/>
    <property type="evidence" value="ECO:0007669"/>
    <property type="project" value="InterPro"/>
</dbReference>